<feature type="domain" description="ATPase AAA-type core" evidence="2">
    <location>
        <begin position="7"/>
        <end position="95"/>
    </location>
</feature>
<dbReference type="InterPro" id="IPR003960">
    <property type="entry name" value="ATPase_AAA_CS"/>
</dbReference>
<dbReference type="Pfam" id="PF00004">
    <property type="entry name" value="AAA"/>
    <property type="match status" value="1"/>
</dbReference>
<proteinExistence type="inferred from homology"/>
<comment type="similarity">
    <text evidence="1">Belongs to the AAA ATPase family.</text>
</comment>
<evidence type="ECO:0000256" key="1">
    <source>
        <dbReference type="RuleBase" id="RU003651"/>
    </source>
</evidence>
<reference evidence="3 4" key="1">
    <citation type="journal article" date="2025" name="Microbiol. Resour. Announc.">
        <title>Draft genome sequences for Neonectria magnoliae and Neonectria punicea, canker pathogens of Liriodendron tulipifera and Acer saccharum in West Virginia.</title>
        <authorList>
            <person name="Petronek H.M."/>
            <person name="Kasson M.T."/>
            <person name="Metheny A.M."/>
            <person name="Stauder C.M."/>
            <person name="Lovett B."/>
            <person name="Lynch S.C."/>
            <person name="Garnas J.R."/>
            <person name="Kasson L.R."/>
            <person name="Stajich J.E."/>
        </authorList>
    </citation>
    <scope>NUCLEOTIDE SEQUENCE [LARGE SCALE GENOMIC DNA]</scope>
    <source>
        <strain evidence="3 4">NRRL 64651</strain>
    </source>
</reference>
<comment type="caution">
    <text evidence="3">The sequence shown here is derived from an EMBL/GenBank/DDBJ whole genome shotgun (WGS) entry which is preliminary data.</text>
</comment>
<dbReference type="Proteomes" id="UP001498421">
    <property type="component" value="Unassembled WGS sequence"/>
</dbReference>
<dbReference type="InterPro" id="IPR027417">
    <property type="entry name" value="P-loop_NTPase"/>
</dbReference>
<sequence>MLDDLFNKLPPRCVVLLEDIDTAAATHCRGPGTENASERAKHAGDKSVTLSGLLNAFDGVASQEGRLLIMTTNHIKKLDEALIRPGRIDREVEFQLVNRNLATQIYRLVFEEPDEVGSSGEKRAKDQPMIGQLAVEFAAKVPDHEFSPAEVLTFLIQMVLTALLREENPEQLDAEEPFPCSWRSLHKGRQVEAPADRDGHRLDAPMEIPSSALAQASYTRKTANAKPKALCNAVYLNGNCP</sequence>
<dbReference type="InterPro" id="IPR050747">
    <property type="entry name" value="Mitochondrial_chaperone_BCS1"/>
</dbReference>
<keyword evidence="1" id="KW-0067">ATP-binding</keyword>
<dbReference type="InterPro" id="IPR003959">
    <property type="entry name" value="ATPase_AAA_core"/>
</dbReference>
<protein>
    <recommendedName>
        <fullName evidence="2">ATPase AAA-type core domain-containing protein</fullName>
    </recommendedName>
</protein>
<dbReference type="EMBL" id="JAZAVK010000006">
    <property type="protein sequence ID" value="KAK7432253.1"/>
    <property type="molecule type" value="Genomic_DNA"/>
</dbReference>
<keyword evidence="1" id="KW-0547">Nucleotide-binding</keyword>
<organism evidence="3 4">
    <name type="scientific">Neonectria magnoliae</name>
    <dbReference type="NCBI Taxonomy" id="2732573"/>
    <lineage>
        <taxon>Eukaryota</taxon>
        <taxon>Fungi</taxon>
        <taxon>Dikarya</taxon>
        <taxon>Ascomycota</taxon>
        <taxon>Pezizomycotina</taxon>
        <taxon>Sordariomycetes</taxon>
        <taxon>Hypocreomycetidae</taxon>
        <taxon>Hypocreales</taxon>
        <taxon>Nectriaceae</taxon>
        <taxon>Neonectria</taxon>
    </lineage>
</organism>
<name>A0ABR1IF44_9HYPO</name>
<keyword evidence="4" id="KW-1185">Reference proteome</keyword>
<evidence type="ECO:0000313" key="4">
    <source>
        <dbReference type="Proteomes" id="UP001498421"/>
    </source>
</evidence>
<dbReference type="SUPFAM" id="SSF52540">
    <property type="entry name" value="P-loop containing nucleoside triphosphate hydrolases"/>
    <property type="match status" value="1"/>
</dbReference>
<gene>
    <name evidence="3" type="ORF">QQZ08_001198</name>
</gene>
<evidence type="ECO:0000313" key="3">
    <source>
        <dbReference type="EMBL" id="KAK7432253.1"/>
    </source>
</evidence>
<evidence type="ECO:0000259" key="2">
    <source>
        <dbReference type="Pfam" id="PF00004"/>
    </source>
</evidence>
<dbReference type="Gene3D" id="3.40.50.300">
    <property type="entry name" value="P-loop containing nucleotide triphosphate hydrolases"/>
    <property type="match status" value="1"/>
</dbReference>
<dbReference type="PROSITE" id="PS00674">
    <property type="entry name" value="AAA"/>
    <property type="match status" value="1"/>
</dbReference>
<accession>A0ABR1IF44</accession>
<dbReference type="PANTHER" id="PTHR23070">
    <property type="entry name" value="BCS1 AAA-TYPE ATPASE"/>
    <property type="match status" value="1"/>
</dbReference>